<comment type="caution">
    <text evidence="7">The sequence shown here is derived from an EMBL/GenBank/DDBJ whole genome shotgun (WGS) entry which is preliminary data.</text>
</comment>
<feature type="non-terminal residue" evidence="7">
    <location>
        <position position="1"/>
    </location>
</feature>
<dbReference type="Pfam" id="PF00170">
    <property type="entry name" value="bZIP_1"/>
    <property type="match status" value="1"/>
</dbReference>
<comment type="subcellular location">
    <subcellularLocation>
        <location evidence="1">Nucleus</location>
    </subcellularLocation>
</comment>
<dbReference type="PANTHER" id="PTHR45764">
    <property type="entry name" value="BZIP TRANSCRIPTION FACTOR 44"/>
    <property type="match status" value="1"/>
</dbReference>
<proteinExistence type="predicted"/>
<dbReference type="GO" id="GO:0046982">
    <property type="term" value="F:protein heterodimerization activity"/>
    <property type="evidence" value="ECO:0007669"/>
    <property type="project" value="UniProtKB-ARBA"/>
</dbReference>
<dbReference type="GO" id="GO:0005634">
    <property type="term" value="C:nucleus"/>
    <property type="evidence" value="ECO:0007669"/>
    <property type="project" value="UniProtKB-SubCell"/>
</dbReference>
<evidence type="ECO:0000313" key="8">
    <source>
        <dbReference type="Proteomes" id="UP000685013"/>
    </source>
</evidence>
<evidence type="ECO:0000256" key="3">
    <source>
        <dbReference type="ARBA" id="ARBA00023125"/>
    </source>
</evidence>
<keyword evidence="8" id="KW-1185">Reference proteome</keyword>
<dbReference type="PANTHER" id="PTHR45764:SF76">
    <property type="entry name" value="OS02G0132500 PROTEIN"/>
    <property type="match status" value="1"/>
</dbReference>
<evidence type="ECO:0000256" key="4">
    <source>
        <dbReference type="ARBA" id="ARBA00023163"/>
    </source>
</evidence>
<dbReference type="SMART" id="SM00338">
    <property type="entry name" value="BRLZ"/>
    <property type="match status" value="1"/>
</dbReference>
<dbReference type="CDD" id="cd14702">
    <property type="entry name" value="bZIP_plant_GBF1"/>
    <property type="match status" value="1"/>
</dbReference>
<dbReference type="AlphaFoldDB" id="A0AAV6NZX2"/>
<evidence type="ECO:0000259" key="6">
    <source>
        <dbReference type="PROSITE" id="PS50217"/>
    </source>
</evidence>
<keyword evidence="5" id="KW-0539">Nucleus</keyword>
<dbReference type="PROSITE" id="PS00036">
    <property type="entry name" value="BZIP_BASIC"/>
    <property type="match status" value="1"/>
</dbReference>
<dbReference type="PROSITE" id="PS50217">
    <property type="entry name" value="BZIP"/>
    <property type="match status" value="1"/>
</dbReference>
<evidence type="ECO:0000313" key="7">
    <source>
        <dbReference type="EMBL" id="KAG6605064.1"/>
    </source>
</evidence>
<evidence type="ECO:0000256" key="2">
    <source>
        <dbReference type="ARBA" id="ARBA00023015"/>
    </source>
</evidence>
<keyword evidence="2" id="KW-0805">Transcription regulation</keyword>
<feature type="domain" description="BZIP" evidence="6">
    <location>
        <begin position="24"/>
        <end position="87"/>
    </location>
</feature>
<dbReference type="EMBL" id="JAGKQH010000002">
    <property type="protein sequence ID" value="KAG6605064.1"/>
    <property type="molecule type" value="Genomic_DNA"/>
</dbReference>
<name>A0AAV6NZX2_9ROSI</name>
<dbReference type="Proteomes" id="UP000685013">
    <property type="component" value="Chromosome 2"/>
</dbReference>
<sequence length="174" mass="18982">MASSCVTSSTCSSMEEGEFVALMEQRKRKRMISNRESARRSRMRKQKHLEDLITMVRKLSEEKQQIVANLDMTAQNYAAVETVNSILRAQAVELAHRLQSLTEILAFLNPCDGVYDACNSYNGDGGAGGSGFFCADPIDIGGGGGGGDGFFNPLKMGFCRSQPVMASADVFEEY</sequence>
<keyword evidence="3" id="KW-0238">DNA-binding</keyword>
<dbReference type="InterPro" id="IPR004827">
    <property type="entry name" value="bZIP"/>
</dbReference>
<gene>
    <name evidence="7" type="primary">BZIP44</name>
    <name evidence="7" type="ORF">SDJN03_02381</name>
</gene>
<accession>A0AAV6NZX2</accession>
<protein>
    <submittedName>
        <fullName evidence="7">BZIP transcription factor 44</fullName>
    </submittedName>
</protein>
<keyword evidence="4" id="KW-0804">Transcription</keyword>
<evidence type="ECO:0000256" key="5">
    <source>
        <dbReference type="ARBA" id="ARBA00023242"/>
    </source>
</evidence>
<dbReference type="GO" id="GO:0000976">
    <property type="term" value="F:transcription cis-regulatory region binding"/>
    <property type="evidence" value="ECO:0007669"/>
    <property type="project" value="TreeGrafter"/>
</dbReference>
<reference evidence="7 8" key="1">
    <citation type="journal article" date="2021" name="Hortic Res">
        <title>The domestication of Cucurbita argyrosperma as revealed by the genome of its wild relative.</title>
        <authorList>
            <person name="Barrera-Redondo J."/>
            <person name="Sanchez-de la Vega G."/>
            <person name="Aguirre-Liguori J.A."/>
            <person name="Castellanos-Morales G."/>
            <person name="Gutierrez-Guerrero Y.T."/>
            <person name="Aguirre-Dugua X."/>
            <person name="Aguirre-Planter E."/>
            <person name="Tenaillon M.I."/>
            <person name="Lira-Saade R."/>
            <person name="Eguiarte L.E."/>
        </authorList>
    </citation>
    <scope>NUCLEOTIDE SEQUENCE [LARGE SCALE GENOMIC DNA]</scope>
    <source>
        <strain evidence="7">JBR-2021</strain>
    </source>
</reference>
<evidence type="ECO:0000256" key="1">
    <source>
        <dbReference type="ARBA" id="ARBA00004123"/>
    </source>
</evidence>
<dbReference type="FunFam" id="1.20.5.170:FF:000020">
    <property type="entry name" value="BZIP transcription factor"/>
    <property type="match status" value="1"/>
</dbReference>
<organism evidence="7 8">
    <name type="scientific">Cucurbita argyrosperma subsp. sororia</name>
    <dbReference type="NCBI Taxonomy" id="37648"/>
    <lineage>
        <taxon>Eukaryota</taxon>
        <taxon>Viridiplantae</taxon>
        <taxon>Streptophyta</taxon>
        <taxon>Embryophyta</taxon>
        <taxon>Tracheophyta</taxon>
        <taxon>Spermatophyta</taxon>
        <taxon>Magnoliopsida</taxon>
        <taxon>eudicotyledons</taxon>
        <taxon>Gunneridae</taxon>
        <taxon>Pentapetalae</taxon>
        <taxon>rosids</taxon>
        <taxon>fabids</taxon>
        <taxon>Cucurbitales</taxon>
        <taxon>Cucurbitaceae</taxon>
        <taxon>Cucurbiteae</taxon>
        <taxon>Cucurbita</taxon>
    </lineage>
</organism>
<dbReference type="GO" id="GO:0003700">
    <property type="term" value="F:DNA-binding transcription factor activity"/>
    <property type="evidence" value="ECO:0007669"/>
    <property type="project" value="InterPro"/>
</dbReference>
<dbReference type="GO" id="GO:0045893">
    <property type="term" value="P:positive regulation of DNA-templated transcription"/>
    <property type="evidence" value="ECO:0007669"/>
    <property type="project" value="TreeGrafter"/>
</dbReference>
<dbReference type="InterPro" id="IPR045314">
    <property type="entry name" value="bZIP_plant_GBF1"/>
</dbReference>